<keyword evidence="4" id="KW-1185">Reference proteome</keyword>
<keyword evidence="3" id="KW-0808">Transferase</keyword>
<dbReference type="InterPro" id="IPR003356">
    <property type="entry name" value="DNA_methylase_A-5"/>
</dbReference>
<keyword evidence="3" id="KW-0489">Methyltransferase</keyword>
<dbReference type="SUPFAM" id="SSF53335">
    <property type="entry name" value="S-adenosyl-L-methionine-dependent methyltransferases"/>
    <property type="match status" value="1"/>
</dbReference>
<dbReference type="EC" id="2.1.1.223" evidence="3"/>
<organism evidence="3 4">
    <name type="scientific">Entomobacter blattae</name>
    <dbReference type="NCBI Taxonomy" id="2762277"/>
    <lineage>
        <taxon>Bacteria</taxon>
        <taxon>Pseudomonadati</taxon>
        <taxon>Pseudomonadota</taxon>
        <taxon>Alphaproteobacteria</taxon>
        <taxon>Acetobacterales</taxon>
        <taxon>Acetobacteraceae</taxon>
        <taxon>Entomobacter</taxon>
    </lineage>
</organism>
<dbReference type="KEGG" id="ebla:JGUZn3_00940"/>
<evidence type="ECO:0000256" key="1">
    <source>
        <dbReference type="ARBA" id="ARBA00006594"/>
    </source>
</evidence>
<dbReference type="Proteomes" id="UP000516349">
    <property type="component" value="Chromosome"/>
</dbReference>
<dbReference type="GO" id="GO:0032259">
    <property type="term" value="P:methylation"/>
    <property type="evidence" value="ECO:0007669"/>
    <property type="project" value="UniProtKB-KW"/>
</dbReference>
<sequence length="257" mass="28095">MPTLSPTTNLYTHDFLLGGRLVYNQLAAGYRTGIEPVLLSAFIPAKRGDAVIEGGCGTGAGLMCLAHRVPGIRGFGLEQDQETTLLARENFSINNFQNLQCIHATIPHIPSFMMQDAASGKLRFDHAFANPPWHADSGTPSPNPRREAARRLLPGMLSEWIASLARLLKQQGTLTLILPTGLYPQACQLMEKNSLGRITLFPLWPKAGKQPKIILIQAYKYSAGMGRILPGLTLHQEDGKYSQEAKAVLQEGHSLLS</sequence>
<evidence type="ECO:0000259" key="2">
    <source>
        <dbReference type="Pfam" id="PF02384"/>
    </source>
</evidence>
<comment type="similarity">
    <text evidence="1">Belongs to the N(4)/N(6)-methyltransferase family.</text>
</comment>
<dbReference type="InterPro" id="IPR029063">
    <property type="entry name" value="SAM-dependent_MTases_sf"/>
</dbReference>
<name>A0A7H1NNK1_9PROT</name>
<evidence type="ECO:0000313" key="3">
    <source>
        <dbReference type="EMBL" id="QNT77361.1"/>
    </source>
</evidence>
<gene>
    <name evidence="3" type="primary">yfiC</name>
    <name evidence="3" type="ORF">JGUZn3_00940</name>
</gene>
<dbReference type="GO" id="GO:0008170">
    <property type="term" value="F:N-methyltransferase activity"/>
    <property type="evidence" value="ECO:0007669"/>
    <property type="project" value="InterPro"/>
</dbReference>
<feature type="domain" description="DNA methylase adenine-specific" evidence="2">
    <location>
        <begin position="43"/>
        <end position="182"/>
    </location>
</feature>
<protein>
    <submittedName>
        <fullName evidence="3">tRNA1(Val) (Adenine(37)-N6)-methyltransferase</fullName>
        <ecNumber evidence="3">2.1.1.223</ecNumber>
    </submittedName>
</protein>
<dbReference type="EMBL" id="CP060244">
    <property type="protein sequence ID" value="QNT77361.1"/>
    <property type="molecule type" value="Genomic_DNA"/>
</dbReference>
<dbReference type="PANTHER" id="PTHR47739">
    <property type="entry name" value="TRNA1(VAL) (ADENINE(37)-N6)-METHYLTRANSFERASE"/>
    <property type="match status" value="1"/>
</dbReference>
<reference evidence="3 4" key="1">
    <citation type="submission" date="2020-08" db="EMBL/GenBank/DDBJ databases">
        <title>Complete genome sequence of Entomobacter blattae G55GP.</title>
        <authorList>
            <person name="Poehlein A."/>
            <person name="Guzman J."/>
            <person name="Daniel R."/>
            <person name="Vilcinskas A."/>
        </authorList>
    </citation>
    <scope>NUCLEOTIDE SEQUENCE [LARGE SCALE GENOMIC DNA]</scope>
    <source>
        <strain evidence="3 4">G55GP</strain>
    </source>
</reference>
<accession>A0A7H1NNK1</accession>
<proteinExistence type="inferred from homology"/>
<evidence type="ECO:0000313" key="4">
    <source>
        <dbReference type="Proteomes" id="UP000516349"/>
    </source>
</evidence>
<dbReference type="PANTHER" id="PTHR47739:SF1">
    <property type="entry name" value="TRNA1(VAL) (ADENINE(37)-N6)-METHYLTRANSFERASE"/>
    <property type="match status" value="1"/>
</dbReference>
<dbReference type="PRINTS" id="PR00507">
    <property type="entry name" value="N12N6MTFRASE"/>
</dbReference>
<dbReference type="AlphaFoldDB" id="A0A7H1NNK1"/>
<dbReference type="Gene3D" id="3.40.50.150">
    <property type="entry name" value="Vaccinia Virus protein VP39"/>
    <property type="match status" value="1"/>
</dbReference>
<dbReference type="InterPro" id="IPR050210">
    <property type="entry name" value="tRNA_Adenine-N(6)_MTase"/>
</dbReference>
<dbReference type="Pfam" id="PF02384">
    <property type="entry name" value="N6_Mtase"/>
    <property type="match status" value="1"/>
</dbReference>
<dbReference type="GO" id="GO:0003677">
    <property type="term" value="F:DNA binding"/>
    <property type="evidence" value="ECO:0007669"/>
    <property type="project" value="InterPro"/>
</dbReference>